<evidence type="ECO:0000256" key="2">
    <source>
        <dbReference type="SAM" id="SignalP"/>
    </source>
</evidence>
<accession>A0ABW3JCR9</accession>
<feature type="signal peptide" evidence="2">
    <location>
        <begin position="1"/>
        <end position="27"/>
    </location>
</feature>
<comment type="caution">
    <text evidence="6">The sequence shown here is derived from an EMBL/GenBank/DDBJ whole genome shotgun (WGS) entry which is preliminary data.</text>
</comment>
<feature type="domain" description="Pilus formation protein N-terminal" evidence="5">
    <location>
        <begin position="47"/>
        <end position="115"/>
    </location>
</feature>
<keyword evidence="7" id="KW-1185">Reference proteome</keyword>
<evidence type="ECO:0000313" key="6">
    <source>
        <dbReference type="EMBL" id="MFD0988108.1"/>
    </source>
</evidence>
<dbReference type="Pfam" id="PF04972">
    <property type="entry name" value="BON"/>
    <property type="match status" value="1"/>
</dbReference>
<gene>
    <name evidence="6" type="ORF">ACFQ2F_13465</name>
</gene>
<dbReference type="InterPro" id="IPR050810">
    <property type="entry name" value="Bact_Secretion_Sys_Channel"/>
</dbReference>
<evidence type="ECO:0000256" key="1">
    <source>
        <dbReference type="RuleBase" id="RU004003"/>
    </source>
</evidence>
<dbReference type="Pfam" id="PF00263">
    <property type="entry name" value="Secretin"/>
    <property type="match status" value="1"/>
</dbReference>
<dbReference type="PANTHER" id="PTHR30332">
    <property type="entry name" value="PROBABLE GENERAL SECRETION PATHWAY PROTEIN D"/>
    <property type="match status" value="1"/>
</dbReference>
<evidence type="ECO:0000313" key="7">
    <source>
        <dbReference type="Proteomes" id="UP001597102"/>
    </source>
</evidence>
<keyword evidence="2" id="KW-0732">Signal</keyword>
<dbReference type="InterPro" id="IPR007055">
    <property type="entry name" value="BON_dom"/>
</dbReference>
<name>A0ABW3JCR9_9HYPH</name>
<dbReference type="EMBL" id="JBHTJO010000002">
    <property type="protein sequence ID" value="MFD0988108.1"/>
    <property type="molecule type" value="Genomic_DNA"/>
</dbReference>
<comment type="similarity">
    <text evidence="1">Belongs to the bacterial secretin family.</text>
</comment>
<dbReference type="PRINTS" id="PR00811">
    <property type="entry name" value="BCTERIALGSPD"/>
</dbReference>
<feature type="domain" description="Type II/III secretion system secretin-like" evidence="3">
    <location>
        <begin position="284"/>
        <end position="447"/>
    </location>
</feature>
<dbReference type="InterPro" id="IPR001775">
    <property type="entry name" value="GspD/PilQ"/>
</dbReference>
<evidence type="ECO:0000259" key="3">
    <source>
        <dbReference type="Pfam" id="PF00263"/>
    </source>
</evidence>
<dbReference type="Pfam" id="PF13629">
    <property type="entry name" value="T2SS-T3SS_pil_N"/>
    <property type="match status" value="1"/>
</dbReference>
<dbReference type="InterPro" id="IPR032789">
    <property type="entry name" value="T2SS-T3SS_pil_N"/>
</dbReference>
<dbReference type="Proteomes" id="UP001597102">
    <property type="component" value="Unassembled WGS sequence"/>
</dbReference>
<sequence>MARLRKLVSVLCAVALAIGPLVPAPSAATERSTSLIRVTASSVPAVRQIDLGLNKSMVVELPVAVRDVMVSNPAKVDAVMQTSRRAYVIGKELGEANVFFTDQNGNQVLTLELNIQRDLSALEGLLARLIPGSDIQVEAFGGNILLTGRVETPQDATRASQIANSVIAYDPDAPATTTSMGAGAAGVGGMAEHTSIGTEQRKVINMITVEGEEQVMLKVSVVEMERNTAKQLGVNLEALVNSGNFQFAALSQLPFPVNQGPIAPAQAAVGWASGSNSADAMLQALEQNGLIHTLAEPNLTAISGETANFLAGGEFPIVTGIDTTTNTASVDFKQFGVGLAFTPVVLSEGRISMKISTEVSELSNEGAIAVTGGFTIPALKVRRAETTVELASGGSLVIAGLLSDQSRQTISGYPGLKDLPVLGTLFRSRDYQKNETELVVMVTPYIAKAVSRNELTQPDQGFGWASDVNANFMGQMNRVYGREPEVVPQGNFGGDVGFIVE</sequence>
<organism evidence="6 7">
    <name type="scientific">Methyloligella solikamskensis</name>
    <dbReference type="NCBI Taxonomy" id="1177756"/>
    <lineage>
        <taxon>Bacteria</taxon>
        <taxon>Pseudomonadati</taxon>
        <taxon>Pseudomonadota</taxon>
        <taxon>Alphaproteobacteria</taxon>
        <taxon>Hyphomicrobiales</taxon>
        <taxon>Hyphomicrobiaceae</taxon>
        <taxon>Methyloligella</taxon>
    </lineage>
</organism>
<dbReference type="InterPro" id="IPR004846">
    <property type="entry name" value="T2SS/T3SS_dom"/>
</dbReference>
<feature type="domain" description="BON" evidence="4">
    <location>
        <begin position="128"/>
        <end position="166"/>
    </location>
</feature>
<evidence type="ECO:0000259" key="4">
    <source>
        <dbReference type="Pfam" id="PF04972"/>
    </source>
</evidence>
<dbReference type="PRINTS" id="PR01032">
    <property type="entry name" value="PHAGEIV"/>
</dbReference>
<proteinExistence type="inferred from homology"/>
<reference evidence="7" key="1">
    <citation type="journal article" date="2019" name="Int. J. Syst. Evol. Microbiol.">
        <title>The Global Catalogue of Microorganisms (GCM) 10K type strain sequencing project: providing services to taxonomists for standard genome sequencing and annotation.</title>
        <authorList>
            <consortium name="The Broad Institute Genomics Platform"/>
            <consortium name="The Broad Institute Genome Sequencing Center for Infectious Disease"/>
            <person name="Wu L."/>
            <person name="Ma J."/>
        </authorList>
    </citation>
    <scope>NUCLEOTIDE SEQUENCE [LARGE SCALE GENOMIC DNA]</scope>
    <source>
        <strain evidence="7">CCUG 61697</strain>
    </source>
</reference>
<evidence type="ECO:0000259" key="5">
    <source>
        <dbReference type="Pfam" id="PF13629"/>
    </source>
</evidence>
<protein>
    <submittedName>
        <fullName evidence="6">Type II and III secretion system protein family protein</fullName>
    </submittedName>
</protein>
<feature type="chain" id="PRO_5046754260" evidence="2">
    <location>
        <begin position="28"/>
        <end position="501"/>
    </location>
</feature>
<dbReference type="PANTHER" id="PTHR30332:SF17">
    <property type="entry name" value="TYPE IV PILIATION SYSTEM PROTEIN DR_0774-RELATED"/>
    <property type="match status" value="1"/>
</dbReference>
<dbReference type="RefSeq" id="WP_379090920.1">
    <property type="nucleotide sequence ID" value="NZ_JBHTJO010000002.1"/>
</dbReference>